<dbReference type="Proteomes" id="UP000694558">
    <property type="component" value="Chromosome 8"/>
</dbReference>
<reference evidence="4" key="1">
    <citation type="submission" date="2023-05" db="EMBL/GenBank/DDBJ databases">
        <title>High-quality long-read genome of Scophthalmus maximus.</title>
        <authorList>
            <person name="Lien S."/>
            <person name="Martinez P."/>
        </authorList>
    </citation>
    <scope>NUCLEOTIDE SEQUENCE [LARGE SCALE GENOMIC DNA]</scope>
</reference>
<proteinExistence type="predicted"/>
<dbReference type="AlphaFoldDB" id="A0A8D3ECC7"/>
<dbReference type="Ensembl" id="ENSSMAT00000049913.1">
    <property type="protein sequence ID" value="ENSSMAP00000069436.1"/>
    <property type="gene ID" value="ENSSMAG00000025929.1"/>
</dbReference>
<dbReference type="GO" id="GO:0005737">
    <property type="term" value="C:cytoplasm"/>
    <property type="evidence" value="ECO:0007669"/>
    <property type="project" value="UniProtKB-SubCell"/>
</dbReference>
<evidence type="ECO:0000256" key="2">
    <source>
        <dbReference type="ARBA" id="ARBA00022490"/>
    </source>
</evidence>
<dbReference type="GO" id="GO:0005634">
    <property type="term" value="C:nucleus"/>
    <property type="evidence" value="ECO:0007669"/>
    <property type="project" value="TreeGrafter"/>
</dbReference>
<feature type="region of interest" description="Disordered" evidence="3">
    <location>
        <begin position="190"/>
        <end position="209"/>
    </location>
</feature>
<protein>
    <recommendedName>
        <fullName evidence="6">BRCA1-associated ATM activator 1</fullName>
    </recommendedName>
</protein>
<feature type="compositionally biased region" description="Polar residues" evidence="3">
    <location>
        <begin position="194"/>
        <end position="209"/>
    </location>
</feature>
<reference evidence="4" key="2">
    <citation type="submission" date="2025-08" db="UniProtKB">
        <authorList>
            <consortium name="Ensembl"/>
        </authorList>
    </citation>
    <scope>IDENTIFICATION</scope>
</reference>
<organism evidence="4 5">
    <name type="scientific">Scophthalmus maximus</name>
    <name type="common">Turbot</name>
    <name type="synonym">Psetta maxima</name>
    <dbReference type="NCBI Taxonomy" id="52904"/>
    <lineage>
        <taxon>Eukaryota</taxon>
        <taxon>Metazoa</taxon>
        <taxon>Chordata</taxon>
        <taxon>Craniata</taxon>
        <taxon>Vertebrata</taxon>
        <taxon>Euteleostomi</taxon>
        <taxon>Actinopterygii</taxon>
        <taxon>Neopterygii</taxon>
        <taxon>Teleostei</taxon>
        <taxon>Neoteleostei</taxon>
        <taxon>Acanthomorphata</taxon>
        <taxon>Carangaria</taxon>
        <taxon>Pleuronectiformes</taxon>
        <taxon>Pleuronectoidei</taxon>
        <taxon>Scophthalmidae</taxon>
        <taxon>Scophthalmus</taxon>
    </lineage>
</organism>
<dbReference type="PANTHER" id="PTHR21331:SF2">
    <property type="entry name" value="BRCA1-ASSOCIATED ATM ACTIVATOR 1"/>
    <property type="match status" value="1"/>
</dbReference>
<dbReference type="GeneTree" id="ENSGT00390000017551"/>
<feature type="compositionally biased region" description="Polar residues" evidence="3">
    <location>
        <begin position="146"/>
        <end position="161"/>
    </location>
</feature>
<accession>A0A8D3ECC7</accession>
<keyword evidence="2" id="KW-0963">Cytoplasm</keyword>
<evidence type="ECO:0000256" key="1">
    <source>
        <dbReference type="ARBA" id="ARBA00004496"/>
    </source>
</evidence>
<comment type="subcellular location">
    <subcellularLocation>
        <location evidence="1">Cytoplasm</location>
    </subcellularLocation>
</comment>
<dbReference type="PANTHER" id="PTHR21331">
    <property type="entry name" value="BRCA1-ASSOCIATED ATM ACTIVATOR 1"/>
    <property type="match status" value="1"/>
</dbReference>
<evidence type="ECO:0008006" key="6">
    <source>
        <dbReference type="Google" id="ProtNLM"/>
    </source>
</evidence>
<dbReference type="GO" id="GO:0008283">
    <property type="term" value="P:cell population proliferation"/>
    <property type="evidence" value="ECO:0007669"/>
    <property type="project" value="InterPro"/>
</dbReference>
<name>A0A8D3ECC7_SCOMX</name>
<feature type="region of interest" description="Disordered" evidence="3">
    <location>
        <begin position="134"/>
        <end position="172"/>
    </location>
</feature>
<dbReference type="InterPro" id="IPR038904">
    <property type="entry name" value="BRAT1"/>
</dbReference>
<evidence type="ECO:0000313" key="4">
    <source>
        <dbReference type="Ensembl" id="ENSSMAP00000069436.1"/>
    </source>
</evidence>
<evidence type="ECO:0000313" key="5">
    <source>
        <dbReference type="Proteomes" id="UP000694558"/>
    </source>
</evidence>
<dbReference type="GO" id="GO:0006974">
    <property type="term" value="P:DNA damage response"/>
    <property type="evidence" value="ECO:0007669"/>
    <property type="project" value="InterPro"/>
</dbReference>
<sequence>MDRGECVSLLPRVCEVLRDSGRSLPDDTSLEKLLDWFSGLTEAGGSLLEAHPCLLEFISTVVNKTSSDPDVISFALKLSGLIAATEDGFETLQVTSLFRSYNSRQTRVCLSPLLQIKRSPTSCSSFSRRCRQDATSTRASPPRKPTTITLPCSSRSQSTSRGRWYAEKKTRGSTRVGRFSNCWPCSWPGPRRPSGTSCSGRSQTHWRNW</sequence>
<evidence type="ECO:0000256" key="3">
    <source>
        <dbReference type="SAM" id="MobiDB-lite"/>
    </source>
</evidence>